<dbReference type="OrthoDB" id="6187633at2"/>
<keyword evidence="2" id="KW-0520">NAD</keyword>
<feature type="non-terminal residue" evidence="4">
    <location>
        <position position="1"/>
    </location>
</feature>
<organism evidence="4 5">
    <name type="scientific">Acidovorax cavernicola</name>
    <dbReference type="NCBI Taxonomy" id="1675792"/>
    <lineage>
        <taxon>Bacteria</taxon>
        <taxon>Pseudomonadati</taxon>
        <taxon>Pseudomonadota</taxon>
        <taxon>Betaproteobacteria</taxon>
        <taxon>Burkholderiales</taxon>
        <taxon>Comamonadaceae</taxon>
        <taxon>Acidovorax</taxon>
    </lineage>
</organism>
<evidence type="ECO:0000256" key="1">
    <source>
        <dbReference type="ARBA" id="ARBA00023002"/>
    </source>
</evidence>
<feature type="domain" description="Aldehyde dehydrogenase" evidence="3">
    <location>
        <begin position="2"/>
        <end position="212"/>
    </location>
</feature>
<dbReference type="GO" id="GO:0003842">
    <property type="term" value="F:L-glutamate gamma-semialdehyde dehydrogenase activity"/>
    <property type="evidence" value="ECO:0007669"/>
    <property type="project" value="TreeGrafter"/>
</dbReference>
<dbReference type="InterPro" id="IPR050485">
    <property type="entry name" value="Proline_metab_enzyme"/>
</dbReference>
<dbReference type="PANTHER" id="PTHR42862">
    <property type="entry name" value="DELTA-1-PYRROLINE-5-CARBOXYLATE DEHYDROGENASE 1, ISOFORM A-RELATED"/>
    <property type="match status" value="1"/>
</dbReference>
<dbReference type="PANTHER" id="PTHR42862:SF1">
    <property type="entry name" value="DELTA-1-PYRROLINE-5-CARBOXYLATE DEHYDROGENASE 2, ISOFORM A-RELATED"/>
    <property type="match status" value="1"/>
</dbReference>
<feature type="non-terminal residue" evidence="4">
    <location>
        <position position="213"/>
    </location>
</feature>
<reference evidence="4 5" key="1">
    <citation type="submission" date="2018-09" db="EMBL/GenBank/DDBJ databases">
        <title>Acidovorax cavernicola nov. sp. isolated from Gruta de las Maravillas (Aracena, Spain).</title>
        <authorList>
            <person name="Jurado V."/>
            <person name="Gutierrez-Patricio S."/>
            <person name="Gonzalez-Pimentel J.L."/>
            <person name="Miller A.Z."/>
            <person name="Laiz L."/>
            <person name="Saiz-Jimenez C."/>
        </authorList>
    </citation>
    <scope>NUCLEOTIDE SEQUENCE [LARGE SCALE GENOMIC DNA]</scope>
    <source>
        <strain evidence="4 5">1011MAR4D40.2</strain>
    </source>
</reference>
<dbReference type="RefSeq" id="WP_119558922.1">
    <property type="nucleotide sequence ID" value="NZ_QXMN01000320.1"/>
</dbReference>
<dbReference type="InterPro" id="IPR016162">
    <property type="entry name" value="Ald_DH_N"/>
</dbReference>
<keyword evidence="1" id="KW-0560">Oxidoreductase</keyword>
<evidence type="ECO:0000313" key="5">
    <source>
        <dbReference type="Proteomes" id="UP000265619"/>
    </source>
</evidence>
<proteinExistence type="predicted"/>
<keyword evidence="5" id="KW-1185">Reference proteome</keyword>
<evidence type="ECO:0000313" key="4">
    <source>
        <dbReference type="EMBL" id="RIX68813.1"/>
    </source>
</evidence>
<dbReference type="GO" id="GO:0009898">
    <property type="term" value="C:cytoplasmic side of plasma membrane"/>
    <property type="evidence" value="ECO:0007669"/>
    <property type="project" value="TreeGrafter"/>
</dbReference>
<dbReference type="EMBL" id="QXMN01000320">
    <property type="protein sequence ID" value="RIX68813.1"/>
    <property type="molecule type" value="Genomic_DNA"/>
</dbReference>
<comment type="caution">
    <text evidence="4">The sequence shown here is derived from an EMBL/GenBank/DDBJ whole genome shotgun (WGS) entry which is preliminary data.</text>
</comment>
<sequence length="213" mass="21996">AATSSEVRADALNRAAAALEADMPVLIGLLAREAGKTAANAIAEVREAVDFLRFYAMQVRSDFTPDSHRPLGPIVCISPWNFPLAIFVGQVCAAIAAGNPVLAKPAEQTPLVAAHAVRRLWEAGVPRGVVQLLPGRGETVGAALVGDARVQGVLFTGSTEVARILQASLAGRLGRNGQPIPLVAETGGQNAMVVDSSALAEQVVADVVSSAFD</sequence>
<evidence type="ECO:0000256" key="2">
    <source>
        <dbReference type="ARBA" id="ARBA00023027"/>
    </source>
</evidence>
<evidence type="ECO:0000259" key="3">
    <source>
        <dbReference type="Pfam" id="PF00171"/>
    </source>
</evidence>
<dbReference type="Pfam" id="PF00171">
    <property type="entry name" value="Aldedh"/>
    <property type="match status" value="1"/>
</dbReference>
<dbReference type="Gene3D" id="3.40.309.10">
    <property type="entry name" value="Aldehyde Dehydrogenase, Chain A, domain 2"/>
    <property type="match status" value="1"/>
</dbReference>
<dbReference type="Gene3D" id="3.40.605.10">
    <property type="entry name" value="Aldehyde Dehydrogenase, Chain A, domain 1"/>
    <property type="match status" value="1"/>
</dbReference>
<dbReference type="InterPro" id="IPR016161">
    <property type="entry name" value="Ald_DH/histidinol_DH"/>
</dbReference>
<dbReference type="GO" id="GO:0010133">
    <property type="term" value="P:L-proline catabolic process to L-glutamate"/>
    <property type="evidence" value="ECO:0007669"/>
    <property type="project" value="TreeGrafter"/>
</dbReference>
<name>A0A9X8GRW2_9BURK</name>
<dbReference type="SUPFAM" id="SSF53720">
    <property type="entry name" value="ALDH-like"/>
    <property type="match status" value="1"/>
</dbReference>
<protein>
    <submittedName>
        <fullName evidence="4">Aldehyde dehydrogenase family protein</fullName>
    </submittedName>
</protein>
<gene>
    <name evidence="4" type="ORF">D3H34_33410</name>
</gene>
<dbReference type="InterPro" id="IPR016163">
    <property type="entry name" value="Ald_DH_C"/>
</dbReference>
<dbReference type="AlphaFoldDB" id="A0A9X8GRW2"/>
<accession>A0A9X8GRW2</accession>
<dbReference type="InterPro" id="IPR015590">
    <property type="entry name" value="Aldehyde_DH_dom"/>
</dbReference>
<dbReference type="Proteomes" id="UP000265619">
    <property type="component" value="Unassembled WGS sequence"/>
</dbReference>